<dbReference type="GO" id="GO:0005524">
    <property type="term" value="F:ATP binding"/>
    <property type="evidence" value="ECO:0007669"/>
    <property type="project" value="UniProtKB-UniRule"/>
</dbReference>
<dbReference type="EMBL" id="FOXQ01000001">
    <property type="protein sequence ID" value="SFP65438.1"/>
    <property type="molecule type" value="Genomic_DNA"/>
</dbReference>
<dbReference type="Gene3D" id="1.20.1050.90">
    <property type="entry name" value="RecF/RecN/SMC, N-terminal domain"/>
    <property type="match status" value="1"/>
</dbReference>
<dbReference type="GO" id="GO:0000731">
    <property type="term" value="P:DNA synthesis involved in DNA repair"/>
    <property type="evidence" value="ECO:0007669"/>
    <property type="project" value="TreeGrafter"/>
</dbReference>
<evidence type="ECO:0000256" key="6">
    <source>
        <dbReference type="ARBA" id="ARBA00022741"/>
    </source>
</evidence>
<evidence type="ECO:0000259" key="11">
    <source>
        <dbReference type="Pfam" id="PF02463"/>
    </source>
</evidence>
<dbReference type="PANTHER" id="PTHR32182">
    <property type="entry name" value="DNA REPLICATION AND REPAIR PROTEIN RECF"/>
    <property type="match status" value="1"/>
</dbReference>
<keyword evidence="4 9" id="KW-0963">Cytoplasm</keyword>
<keyword evidence="9 10" id="KW-0742">SOS response</keyword>
<evidence type="ECO:0000256" key="10">
    <source>
        <dbReference type="RuleBase" id="RU000578"/>
    </source>
</evidence>
<proteinExistence type="inferred from homology"/>
<evidence type="ECO:0000256" key="3">
    <source>
        <dbReference type="ARBA" id="ARBA00020170"/>
    </source>
</evidence>
<dbReference type="STRING" id="1465490.SAMN05444277_101571"/>
<dbReference type="InterPro" id="IPR018078">
    <property type="entry name" value="DNA-binding_RecF_CS"/>
</dbReference>
<dbReference type="GO" id="GO:0009432">
    <property type="term" value="P:SOS response"/>
    <property type="evidence" value="ECO:0007669"/>
    <property type="project" value="UniProtKB-UniRule"/>
</dbReference>
<evidence type="ECO:0000256" key="2">
    <source>
        <dbReference type="ARBA" id="ARBA00008016"/>
    </source>
</evidence>
<evidence type="ECO:0000256" key="5">
    <source>
        <dbReference type="ARBA" id="ARBA00022705"/>
    </source>
</evidence>
<accession>A0A1I5S3T4</accession>
<evidence type="ECO:0000256" key="4">
    <source>
        <dbReference type="ARBA" id="ARBA00022490"/>
    </source>
</evidence>
<keyword evidence="9 10" id="KW-0227">DNA damage</keyword>
<dbReference type="RefSeq" id="WP_090654272.1">
    <property type="nucleotide sequence ID" value="NZ_FOXQ01000001.1"/>
</dbReference>
<dbReference type="SUPFAM" id="SSF52540">
    <property type="entry name" value="P-loop containing nucleoside triphosphate hydrolases"/>
    <property type="match status" value="1"/>
</dbReference>
<dbReference type="GO" id="GO:0003697">
    <property type="term" value="F:single-stranded DNA binding"/>
    <property type="evidence" value="ECO:0007669"/>
    <property type="project" value="UniProtKB-UniRule"/>
</dbReference>
<protein>
    <recommendedName>
        <fullName evidence="3 9">DNA replication and repair protein RecF</fullName>
    </recommendedName>
</protein>
<keyword evidence="9 10" id="KW-0234">DNA repair</keyword>
<evidence type="ECO:0000256" key="1">
    <source>
        <dbReference type="ARBA" id="ARBA00004496"/>
    </source>
</evidence>
<organism evidence="12 13">
    <name type="scientific">Parafilimonas terrae</name>
    <dbReference type="NCBI Taxonomy" id="1465490"/>
    <lineage>
        <taxon>Bacteria</taxon>
        <taxon>Pseudomonadati</taxon>
        <taxon>Bacteroidota</taxon>
        <taxon>Chitinophagia</taxon>
        <taxon>Chitinophagales</taxon>
        <taxon>Chitinophagaceae</taxon>
        <taxon>Parafilimonas</taxon>
    </lineage>
</organism>
<dbReference type="HAMAP" id="MF_00365">
    <property type="entry name" value="RecF"/>
    <property type="match status" value="1"/>
</dbReference>
<keyword evidence="13" id="KW-1185">Reference proteome</keyword>
<reference evidence="12 13" key="1">
    <citation type="submission" date="2016-10" db="EMBL/GenBank/DDBJ databases">
        <authorList>
            <person name="de Groot N.N."/>
        </authorList>
    </citation>
    <scope>NUCLEOTIDE SEQUENCE [LARGE SCALE GENOMIC DNA]</scope>
    <source>
        <strain evidence="12 13">DSM 28286</strain>
    </source>
</reference>
<sequence length="360" mass="42107">MFACRHIALTQFRNYRFESFNFNENIIGIYGQNGSGKTNLLDAIYYLCFTKSSFNRPDAQSVKDGFAGFRIDGRFEKNKEEHKLVCILRENNRKEFLADEESYTRFSEHIGKYPCVMIAPDDVSLITEGSEERRKFIDTLLSQLQHDYLEQLIAYNKILQQRNSFLKFAAERNNYDEQLLEILNSQLLEKGNFIYERRQQFLNEFLPQVLAQYISIADKDDKLSLEYESQLNNNTFEELLQQNLQRDLYLQRTGTGIHKDDMVIELKQTTFKNIASQGQRKSLLFAFKLAAFETLKTIKGFAPILLLDDVFEKLDEKRMENLLQYVCVQSGAQVFITDTHKDRLQQSFIKIGKGYNLIGL</sequence>
<dbReference type="InterPro" id="IPR001238">
    <property type="entry name" value="DNA-binding_RecF"/>
</dbReference>
<dbReference type="InterPro" id="IPR042174">
    <property type="entry name" value="RecF_2"/>
</dbReference>
<name>A0A1I5S3T4_9BACT</name>
<evidence type="ECO:0000256" key="9">
    <source>
        <dbReference type="HAMAP-Rule" id="MF_00365"/>
    </source>
</evidence>
<dbReference type="InterPro" id="IPR027417">
    <property type="entry name" value="P-loop_NTPase"/>
</dbReference>
<keyword evidence="7 9" id="KW-0067">ATP-binding</keyword>
<dbReference type="PANTHER" id="PTHR32182:SF0">
    <property type="entry name" value="DNA REPLICATION AND REPAIR PROTEIN RECF"/>
    <property type="match status" value="1"/>
</dbReference>
<comment type="similarity">
    <text evidence="2 9 10">Belongs to the RecF family.</text>
</comment>
<comment type="function">
    <text evidence="9 10">The RecF protein is involved in DNA metabolism; it is required for DNA replication and normal SOS inducibility. RecF binds preferentially to single-stranded, linear DNA. It also seems to bind ATP.</text>
</comment>
<dbReference type="PROSITE" id="PS00618">
    <property type="entry name" value="RECF_2"/>
    <property type="match status" value="1"/>
</dbReference>
<dbReference type="AlphaFoldDB" id="A0A1I5S3T4"/>
<dbReference type="OrthoDB" id="9803889at2"/>
<dbReference type="InterPro" id="IPR003395">
    <property type="entry name" value="RecF/RecN/SMC_N"/>
</dbReference>
<gene>
    <name evidence="9" type="primary">recF</name>
    <name evidence="12" type="ORF">SAMN05444277_101571</name>
</gene>
<evidence type="ECO:0000313" key="13">
    <source>
        <dbReference type="Proteomes" id="UP000199031"/>
    </source>
</evidence>
<dbReference type="GO" id="GO:0005737">
    <property type="term" value="C:cytoplasm"/>
    <property type="evidence" value="ECO:0007669"/>
    <property type="project" value="UniProtKB-SubCell"/>
</dbReference>
<dbReference type="Proteomes" id="UP000199031">
    <property type="component" value="Unassembled WGS sequence"/>
</dbReference>
<dbReference type="NCBIfam" id="TIGR00611">
    <property type="entry name" value="recf"/>
    <property type="match status" value="1"/>
</dbReference>
<keyword evidence="8 9" id="KW-0238">DNA-binding</keyword>
<dbReference type="PROSITE" id="PS00617">
    <property type="entry name" value="RECF_1"/>
    <property type="match status" value="1"/>
</dbReference>
<dbReference type="GO" id="GO:0006260">
    <property type="term" value="P:DNA replication"/>
    <property type="evidence" value="ECO:0007669"/>
    <property type="project" value="UniProtKB-UniRule"/>
</dbReference>
<comment type="subcellular location">
    <subcellularLocation>
        <location evidence="1 9 10">Cytoplasm</location>
    </subcellularLocation>
</comment>
<dbReference type="Gene3D" id="3.40.50.300">
    <property type="entry name" value="P-loop containing nucleotide triphosphate hydrolases"/>
    <property type="match status" value="1"/>
</dbReference>
<keyword evidence="6 9" id="KW-0547">Nucleotide-binding</keyword>
<feature type="binding site" evidence="9">
    <location>
        <begin position="31"/>
        <end position="38"/>
    </location>
    <ligand>
        <name>ATP</name>
        <dbReference type="ChEBI" id="CHEBI:30616"/>
    </ligand>
</feature>
<evidence type="ECO:0000313" key="12">
    <source>
        <dbReference type="EMBL" id="SFP65438.1"/>
    </source>
</evidence>
<evidence type="ECO:0000256" key="8">
    <source>
        <dbReference type="ARBA" id="ARBA00023125"/>
    </source>
</evidence>
<keyword evidence="5 9" id="KW-0235">DNA replication</keyword>
<dbReference type="Pfam" id="PF02463">
    <property type="entry name" value="SMC_N"/>
    <property type="match status" value="1"/>
</dbReference>
<dbReference type="GO" id="GO:0006302">
    <property type="term" value="P:double-strand break repair"/>
    <property type="evidence" value="ECO:0007669"/>
    <property type="project" value="TreeGrafter"/>
</dbReference>
<feature type="domain" description="RecF/RecN/SMC N-terminal" evidence="11">
    <location>
        <begin position="5"/>
        <end position="345"/>
    </location>
</feature>
<evidence type="ECO:0000256" key="7">
    <source>
        <dbReference type="ARBA" id="ARBA00022840"/>
    </source>
</evidence>